<evidence type="ECO:0000313" key="3">
    <source>
        <dbReference type="Proteomes" id="UP000807306"/>
    </source>
</evidence>
<protein>
    <submittedName>
        <fullName evidence="2">Alpha/Beta hydrolase protein</fullName>
    </submittedName>
</protein>
<gene>
    <name evidence="2" type="ORF">CPB83DRAFT_894248</name>
</gene>
<keyword evidence="3" id="KW-1185">Reference proteome</keyword>
<dbReference type="GO" id="GO:0016787">
    <property type="term" value="F:hydrolase activity"/>
    <property type="evidence" value="ECO:0007669"/>
    <property type="project" value="UniProtKB-KW"/>
</dbReference>
<keyword evidence="2" id="KW-0378">Hydrolase</keyword>
<name>A0A9P6EGT3_9AGAR</name>
<dbReference type="EMBL" id="MU157852">
    <property type="protein sequence ID" value="KAF9528459.1"/>
    <property type="molecule type" value="Genomic_DNA"/>
</dbReference>
<sequence length="348" mass="39314">MTTNGTATLSGNLKLAYIDSGLVEGSNNYTTVILLHGSTFNAYTYDRVHELASPRNLRTIAVQRREYPGSTPYTDEEIDDIKNGRQVFIDRTAILMAEFIQFVAQTLKVPEVSENGSSGGIALLGWSIGAVTAMAPLSKPELLPNDLRTTLEKYFRMVIMLDPPHYAHGFTLPDSLTFVIPAQLSSLEAFYESFKGSVIGYYNTPEGWGGDISLLDRRTPAEAAYTPHAWSTEDYAKRYTIQAGVRSEFFTQLRTMKSIFEENSRRALFNEHLAQTFCPRVSIGILSVGRSHWICQYSAYRTQELYKELTEKGEKLRPLKVYHIQCGNHFTHYHYPEDFMDGLKALLS</sequence>
<dbReference type="Pfam" id="PF12697">
    <property type="entry name" value="Abhydrolase_6"/>
    <property type="match status" value="1"/>
</dbReference>
<reference evidence="2" key="1">
    <citation type="submission" date="2020-11" db="EMBL/GenBank/DDBJ databases">
        <authorList>
            <consortium name="DOE Joint Genome Institute"/>
            <person name="Ahrendt S."/>
            <person name="Riley R."/>
            <person name="Andreopoulos W."/>
            <person name="Labutti K."/>
            <person name="Pangilinan J."/>
            <person name="Ruiz-Duenas F.J."/>
            <person name="Barrasa J.M."/>
            <person name="Sanchez-Garcia M."/>
            <person name="Camarero S."/>
            <person name="Miyauchi S."/>
            <person name="Serrano A."/>
            <person name="Linde D."/>
            <person name="Babiker R."/>
            <person name="Drula E."/>
            <person name="Ayuso-Fernandez I."/>
            <person name="Pacheco R."/>
            <person name="Padilla G."/>
            <person name="Ferreira P."/>
            <person name="Barriuso J."/>
            <person name="Kellner H."/>
            <person name="Castanera R."/>
            <person name="Alfaro M."/>
            <person name="Ramirez L."/>
            <person name="Pisabarro A.G."/>
            <person name="Kuo A."/>
            <person name="Tritt A."/>
            <person name="Lipzen A."/>
            <person name="He G."/>
            <person name="Yan M."/>
            <person name="Ng V."/>
            <person name="Cullen D."/>
            <person name="Martin F."/>
            <person name="Rosso M.-N."/>
            <person name="Henrissat B."/>
            <person name="Hibbett D."/>
            <person name="Martinez A.T."/>
            <person name="Grigoriev I.V."/>
        </authorList>
    </citation>
    <scope>NUCLEOTIDE SEQUENCE</scope>
    <source>
        <strain evidence="2">CBS 506.95</strain>
    </source>
</reference>
<evidence type="ECO:0000259" key="1">
    <source>
        <dbReference type="Pfam" id="PF12697"/>
    </source>
</evidence>
<accession>A0A9P6EGT3</accession>
<dbReference type="SUPFAM" id="SSF53474">
    <property type="entry name" value="alpha/beta-Hydrolases"/>
    <property type="match status" value="1"/>
</dbReference>
<dbReference type="Gene3D" id="3.40.50.1820">
    <property type="entry name" value="alpha/beta hydrolase"/>
    <property type="match status" value="1"/>
</dbReference>
<evidence type="ECO:0000313" key="2">
    <source>
        <dbReference type="EMBL" id="KAF9528459.1"/>
    </source>
</evidence>
<dbReference type="AlphaFoldDB" id="A0A9P6EGT3"/>
<dbReference type="InterPro" id="IPR029058">
    <property type="entry name" value="AB_hydrolase_fold"/>
</dbReference>
<dbReference type="OrthoDB" id="5311491at2759"/>
<feature type="domain" description="AB hydrolase-1" evidence="1">
    <location>
        <begin position="32"/>
        <end position="224"/>
    </location>
</feature>
<proteinExistence type="predicted"/>
<dbReference type="Proteomes" id="UP000807306">
    <property type="component" value="Unassembled WGS sequence"/>
</dbReference>
<comment type="caution">
    <text evidence="2">The sequence shown here is derived from an EMBL/GenBank/DDBJ whole genome shotgun (WGS) entry which is preliminary data.</text>
</comment>
<organism evidence="2 3">
    <name type="scientific">Crepidotus variabilis</name>
    <dbReference type="NCBI Taxonomy" id="179855"/>
    <lineage>
        <taxon>Eukaryota</taxon>
        <taxon>Fungi</taxon>
        <taxon>Dikarya</taxon>
        <taxon>Basidiomycota</taxon>
        <taxon>Agaricomycotina</taxon>
        <taxon>Agaricomycetes</taxon>
        <taxon>Agaricomycetidae</taxon>
        <taxon>Agaricales</taxon>
        <taxon>Agaricineae</taxon>
        <taxon>Crepidotaceae</taxon>
        <taxon>Crepidotus</taxon>
    </lineage>
</organism>
<dbReference type="InterPro" id="IPR000073">
    <property type="entry name" value="AB_hydrolase_1"/>
</dbReference>